<reference evidence="3" key="1">
    <citation type="submission" date="2018-08" db="EMBL/GenBank/DDBJ databases">
        <authorList>
            <person name="Chevrot R."/>
        </authorList>
    </citation>
    <scope>NUCLEOTIDE SEQUENCE [LARGE SCALE GENOMIC DNA]</scope>
</reference>
<dbReference type="InterPro" id="IPR025409">
    <property type="entry name" value="DUF4303"/>
</dbReference>
<proteinExistence type="predicted"/>
<evidence type="ECO:0000259" key="1">
    <source>
        <dbReference type="SMART" id="SM00860"/>
    </source>
</evidence>
<dbReference type="InterPro" id="IPR018958">
    <property type="entry name" value="Knr4/Smi1-like_dom"/>
</dbReference>
<gene>
    <name evidence="2" type="ORF">PBLR_11696</name>
</gene>
<sequence>MNYFTEADFKNLWKREGSAYFTLPLPSDEELAALEQRLGVKLPASYIEFVSTSQNGGLLKRNGFPIHNASGNAIRHVKIDYINAIGRRPGDDSLPTHYAGHKARDMPQRFYDIPNLLEIGGILGAPYYDFFVLNYLECGTSGEPSVAFITRKVRCGKNGEPVDGIEDWRNINETYYWELTTVAPTFDAYIKELIVMPKLPAFDFAALKAPLKQAALKSFREIIKAHGHEVIISFGLYVDDEGSMVADAANTKAHLEKLVAEDPSDKDYFAYATNEWRYEGTAFTLDLFEPICNELAMYSAALGSDGKMKRFRDKLLDLCTEVLAELKAEDFFAIEYNSPVLLSVGTSNGDVSTAKRKKIRALLA</sequence>
<dbReference type="RefSeq" id="WP_138185391.1">
    <property type="nucleotide sequence ID" value="NZ_LS992241.1"/>
</dbReference>
<dbReference type="AlphaFoldDB" id="A0A383R9S7"/>
<dbReference type="InterPro" id="IPR037883">
    <property type="entry name" value="Knr4/Smi1-like_sf"/>
</dbReference>
<feature type="domain" description="Knr4/Smi1-like" evidence="1">
    <location>
        <begin position="25"/>
        <end position="192"/>
    </location>
</feature>
<evidence type="ECO:0000313" key="3">
    <source>
        <dbReference type="Proteomes" id="UP000304148"/>
    </source>
</evidence>
<dbReference type="EMBL" id="LS992241">
    <property type="protein sequence ID" value="SYX83274.1"/>
    <property type="molecule type" value="Genomic_DNA"/>
</dbReference>
<protein>
    <recommendedName>
        <fullName evidence="1">Knr4/Smi1-like domain-containing protein</fullName>
    </recommendedName>
</protein>
<dbReference type="Pfam" id="PF14136">
    <property type="entry name" value="DUF4303"/>
    <property type="match status" value="1"/>
</dbReference>
<accession>A0A383R9S7</accession>
<dbReference type="Pfam" id="PF09346">
    <property type="entry name" value="SMI1_KNR4"/>
    <property type="match status" value="1"/>
</dbReference>
<evidence type="ECO:0000313" key="2">
    <source>
        <dbReference type="EMBL" id="SYX83274.1"/>
    </source>
</evidence>
<organism evidence="2 3">
    <name type="scientific">Paenibacillus alvei</name>
    <name type="common">Bacillus alvei</name>
    <dbReference type="NCBI Taxonomy" id="44250"/>
    <lineage>
        <taxon>Bacteria</taxon>
        <taxon>Bacillati</taxon>
        <taxon>Bacillota</taxon>
        <taxon>Bacilli</taxon>
        <taxon>Bacillales</taxon>
        <taxon>Paenibacillaceae</taxon>
        <taxon>Paenibacillus</taxon>
    </lineage>
</organism>
<dbReference type="SUPFAM" id="SSF160631">
    <property type="entry name" value="SMI1/KNR4-like"/>
    <property type="match status" value="1"/>
</dbReference>
<dbReference type="Gene3D" id="3.40.1580.10">
    <property type="entry name" value="SMI1/KNR4-like"/>
    <property type="match status" value="1"/>
</dbReference>
<name>A0A383R9S7_PAEAL</name>
<dbReference type="Proteomes" id="UP000304148">
    <property type="component" value="Chromosome"/>
</dbReference>
<dbReference type="SMART" id="SM00860">
    <property type="entry name" value="SMI1_KNR4"/>
    <property type="match status" value="1"/>
</dbReference>